<evidence type="ECO:0000313" key="2">
    <source>
        <dbReference type="Proteomes" id="UP000004277"/>
    </source>
</evidence>
<reference evidence="1" key="1">
    <citation type="submission" date="2019-05" db="EMBL/GenBank/DDBJ databases">
        <title>Revised genome assembly of Burkholderiaceae (previously Ralstonia) sp. PBA.</title>
        <authorList>
            <person name="Gan H.M."/>
        </authorList>
    </citation>
    <scope>NUCLEOTIDE SEQUENCE</scope>
    <source>
        <strain evidence="1">PBA</strain>
    </source>
</reference>
<proteinExistence type="predicted"/>
<protein>
    <submittedName>
        <fullName evidence="1">Sugar ABC transporter</fullName>
    </submittedName>
</protein>
<evidence type="ECO:0000313" key="1">
    <source>
        <dbReference type="EMBL" id="TMS58560.1"/>
    </source>
</evidence>
<dbReference type="Proteomes" id="UP000004277">
    <property type="component" value="Unassembled WGS sequence"/>
</dbReference>
<gene>
    <name evidence="1" type="ORF">MW7_007500</name>
</gene>
<name>A0ACD3SQL2_9BURK</name>
<sequence length="460" mass="50391">MTDSTTIDDSNQRAKSVVLGSAAGRWIAPAATGWRAVGETVLIMVVALAIGSVLVPDNPLLFNTGFPWAWLLPLVIALRYGSLMGALGAAVLLGGWYVFYGMGAAPQPFPTRFFLGGLLFVMVAGQFGDIWSARLARANEINGYLGDRLAALTKNHFLLRLSHDRLENDLLARPTTLRDTLTQLRRVALNDHSQSTLPGAEAFLKLAAQACQLEVAALFEVKDQQPATEALVSLGGKVTLDPRDPLVEYCLATRTLAHVRVPELRHMTGTRYLAVAPVLSGEQELIGMVAIEQMPFLSVSHENLQFLMVLLGYYADGVRHADATRAILETLPECPYDFALDYSRLARMQRDTGIESTVVALVFDMDESRNALYEQVRRSSRALDVTWAAQGTTRRAFLTLMPFAGESALAAYLVRIEDSLEAQFGVNFEAAHISFEKLTVTADQPGDALRRLLARCHLDA</sequence>
<dbReference type="EMBL" id="AKCV02000015">
    <property type="protein sequence ID" value="TMS58560.1"/>
    <property type="molecule type" value="Genomic_DNA"/>
</dbReference>
<keyword evidence="2" id="KW-1185">Reference proteome</keyword>
<organism evidence="1 2">
    <name type="scientific">Imbroritus primus</name>
    <dbReference type="NCBI Taxonomy" id="3058603"/>
    <lineage>
        <taxon>Bacteria</taxon>
        <taxon>Pseudomonadati</taxon>
        <taxon>Pseudomonadota</taxon>
        <taxon>Betaproteobacteria</taxon>
        <taxon>Burkholderiales</taxon>
        <taxon>Burkholderiaceae</taxon>
        <taxon>Imbroritus</taxon>
    </lineage>
</organism>
<accession>A0ACD3SQL2</accession>
<comment type="caution">
    <text evidence="1">The sequence shown here is derived from an EMBL/GenBank/DDBJ whole genome shotgun (WGS) entry which is preliminary data.</text>
</comment>